<dbReference type="SUPFAM" id="SSF56112">
    <property type="entry name" value="Protein kinase-like (PK-like)"/>
    <property type="match status" value="1"/>
</dbReference>
<dbReference type="RefSeq" id="WP_212902427.1">
    <property type="nucleotide sequence ID" value="NZ_BOPZ01000002.1"/>
</dbReference>
<gene>
    <name evidence="1" type="ORF">CPJCM30710_03360</name>
</gene>
<reference evidence="1" key="1">
    <citation type="submission" date="2021-03" db="EMBL/GenBank/DDBJ databases">
        <title>Taxonomic study of Clostridium polyendosporum from meadow-gley soil under rice.</title>
        <authorList>
            <person name="Kobayashi H."/>
            <person name="Tanizawa Y."/>
            <person name="Yagura M."/>
        </authorList>
    </citation>
    <scope>NUCLEOTIDE SEQUENCE</scope>
    <source>
        <strain evidence="1">JCM 30710</strain>
    </source>
</reference>
<proteinExistence type="predicted"/>
<dbReference type="AlphaFoldDB" id="A0A919RY97"/>
<sequence>MVRHLDFSTNFSDELEKLFKKAEFLGEGHNGIVYLLPENKIIKFFRDKEICADEYYILYKAQGSIFFPKVYEYGEYYIVRDYVGGIRLDKYVERKGLDSYLCKALVEMLDEFTKLGFTKIDIRCRDIYVQDNKSIIVIDPKNNFDKKVKYPRHLMKGLNKLGVLQIFLSYIKEKDKSKYGAWKYSMEKYLKYRVK</sequence>
<organism evidence="1 2">
    <name type="scientific">Clostridium polyendosporum</name>
    <dbReference type="NCBI Taxonomy" id="69208"/>
    <lineage>
        <taxon>Bacteria</taxon>
        <taxon>Bacillati</taxon>
        <taxon>Bacillota</taxon>
        <taxon>Clostridia</taxon>
        <taxon>Eubacteriales</taxon>
        <taxon>Clostridiaceae</taxon>
        <taxon>Clostridium</taxon>
    </lineage>
</organism>
<dbReference type="InterPro" id="IPR011009">
    <property type="entry name" value="Kinase-like_dom_sf"/>
</dbReference>
<name>A0A919RY97_9CLOT</name>
<evidence type="ECO:0000313" key="1">
    <source>
        <dbReference type="EMBL" id="GIM27670.1"/>
    </source>
</evidence>
<dbReference type="Proteomes" id="UP000679179">
    <property type="component" value="Unassembled WGS sequence"/>
</dbReference>
<evidence type="ECO:0000313" key="2">
    <source>
        <dbReference type="Proteomes" id="UP000679179"/>
    </source>
</evidence>
<comment type="caution">
    <text evidence="1">The sequence shown here is derived from an EMBL/GenBank/DDBJ whole genome shotgun (WGS) entry which is preliminary data.</text>
</comment>
<protein>
    <submittedName>
        <fullName evidence="1">Uncharacterized protein</fullName>
    </submittedName>
</protein>
<accession>A0A919RY97</accession>
<dbReference type="EMBL" id="BOPZ01000002">
    <property type="protein sequence ID" value="GIM27670.1"/>
    <property type="molecule type" value="Genomic_DNA"/>
</dbReference>
<keyword evidence="2" id="KW-1185">Reference proteome</keyword>